<dbReference type="OrthoDB" id="7827681at2759"/>
<dbReference type="GO" id="GO:0046930">
    <property type="term" value="C:pore complex"/>
    <property type="evidence" value="ECO:0007669"/>
    <property type="project" value="UniProtKB-KW"/>
</dbReference>
<protein>
    <submittedName>
        <fullName evidence="9">Mitochondrial outer membrane protein porin 2-like</fullName>
    </submittedName>
</protein>
<keyword evidence="7" id="KW-0626">Porin</keyword>
<gene>
    <name evidence="9" type="ORF">G2W53_012884</name>
</gene>
<dbReference type="PANTHER" id="PTHR11743:SF61">
    <property type="entry name" value="MITOCHONDRIAL OUTER MEMBRANE PROTEIN PORIN 2-LIKE"/>
    <property type="match status" value="1"/>
</dbReference>
<organism evidence="9 10">
    <name type="scientific">Senna tora</name>
    <dbReference type="NCBI Taxonomy" id="362788"/>
    <lineage>
        <taxon>Eukaryota</taxon>
        <taxon>Viridiplantae</taxon>
        <taxon>Streptophyta</taxon>
        <taxon>Embryophyta</taxon>
        <taxon>Tracheophyta</taxon>
        <taxon>Spermatophyta</taxon>
        <taxon>Magnoliopsida</taxon>
        <taxon>eudicotyledons</taxon>
        <taxon>Gunneridae</taxon>
        <taxon>Pentapetalae</taxon>
        <taxon>rosids</taxon>
        <taxon>fabids</taxon>
        <taxon>Fabales</taxon>
        <taxon>Fabaceae</taxon>
        <taxon>Caesalpinioideae</taxon>
        <taxon>Cassia clade</taxon>
        <taxon>Senna</taxon>
    </lineage>
</organism>
<dbReference type="PANTHER" id="PTHR11743">
    <property type="entry name" value="VOLTAGE-DEPENDENT ANION-SELECTIVE CHANNEL"/>
    <property type="match status" value="1"/>
</dbReference>
<evidence type="ECO:0000256" key="5">
    <source>
        <dbReference type="ARBA" id="ARBA00022692"/>
    </source>
</evidence>
<proteinExistence type="inferred from homology"/>
<dbReference type="AlphaFoldDB" id="A0A834U167"/>
<keyword evidence="5" id="KW-0812">Transmembrane</keyword>
<comment type="subcellular location">
    <subcellularLocation>
        <location evidence="1">Membrane</location>
    </subcellularLocation>
</comment>
<evidence type="ECO:0000256" key="7">
    <source>
        <dbReference type="ARBA" id="ARBA00023114"/>
    </source>
</evidence>
<dbReference type="InterPro" id="IPR023614">
    <property type="entry name" value="Porin_dom_sf"/>
</dbReference>
<dbReference type="GO" id="GO:0008308">
    <property type="term" value="F:voltage-gated monoatomic anion channel activity"/>
    <property type="evidence" value="ECO:0007669"/>
    <property type="project" value="InterPro"/>
</dbReference>
<evidence type="ECO:0000313" key="9">
    <source>
        <dbReference type="EMBL" id="KAF7830551.1"/>
    </source>
</evidence>
<evidence type="ECO:0000256" key="6">
    <source>
        <dbReference type="ARBA" id="ARBA00023065"/>
    </source>
</evidence>
<keyword evidence="10" id="KW-1185">Reference proteome</keyword>
<evidence type="ECO:0000256" key="4">
    <source>
        <dbReference type="ARBA" id="ARBA00022452"/>
    </source>
</evidence>
<comment type="similarity">
    <text evidence="2">Belongs to the eukaryotic mitochondrial porin (TC 1.B.8.1) family.</text>
</comment>
<dbReference type="GO" id="GO:0005741">
    <property type="term" value="C:mitochondrial outer membrane"/>
    <property type="evidence" value="ECO:0007669"/>
    <property type="project" value="InterPro"/>
</dbReference>
<dbReference type="GO" id="GO:0015288">
    <property type="term" value="F:porin activity"/>
    <property type="evidence" value="ECO:0007669"/>
    <property type="project" value="UniProtKB-KW"/>
</dbReference>
<name>A0A834U167_9FABA</name>
<dbReference type="Gene3D" id="2.40.160.10">
    <property type="entry name" value="Porin"/>
    <property type="match status" value="1"/>
</dbReference>
<keyword evidence="4" id="KW-1134">Transmembrane beta strand</keyword>
<comment type="caution">
    <text evidence="9">The sequence shown here is derived from an EMBL/GenBank/DDBJ whole genome shotgun (WGS) entry which is preliminary data.</text>
</comment>
<evidence type="ECO:0000256" key="8">
    <source>
        <dbReference type="ARBA" id="ARBA00023136"/>
    </source>
</evidence>
<keyword evidence="3" id="KW-0813">Transport</keyword>
<accession>A0A834U167</accession>
<dbReference type="InterPro" id="IPR001925">
    <property type="entry name" value="Porin_Euk"/>
</dbReference>
<dbReference type="FunFam" id="2.40.160.10:FF:000003">
    <property type="entry name" value="Outer mitochondrial membrane protein porin"/>
    <property type="match status" value="1"/>
</dbReference>
<evidence type="ECO:0000256" key="2">
    <source>
        <dbReference type="ARBA" id="ARBA00009624"/>
    </source>
</evidence>
<evidence type="ECO:0000256" key="3">
    <source>
        <dbReference type="ARBA" id="ARBA00022448"/>
    </source>
</evidence>
<keyword evidence="6" id="KW-0406">Ion transport</keyword>
<dbReference type="EMBL" id="JAAIUW010000005">
    <property type="protein sequence ID" value="KAF7830551.1"/>
    <property type="molecule type" value="Genomic_DNA"/>
</dbReference>
<reference evidence="9" key="1">
    <citation type="submission" date="2020-09" db="EMBL/GenBank/DDBJ databases">
        <title>Genome-Enabled Discovery of Anthraquinone Biosynthesis in Senna tora.</title>
        <authorList>
            <person name="Kang S.-H."/>
            <person name="Pandey R.P."/>
            <person name="Lee C.-M."/>
            <person name="Sim J.-S."/>
            <person name="Jeong J.-T."/>
            <person name="Choi B.-S."/>
            <person name="Jung M."/>
            <person name="Ginzburg D."/>
            <person name="Zhao K."/>
            <person name="Won S.Y."/>
            <person name="Oh T.-J."/>
            <person name="Yu Y."/>
            <person name="Kim N.-H."/>
            <person name="Lee O.R."/>
            <person name="Lee T.-H."/>
            <person name="Bashyal P."/>
            <person name="Kim T.-S."/>
            <person name="Lee W.-H."/>
            <person name="Kawkins C."/>
            <person name="Kim C.-K."/>
            <person name="Kim J.S."/>
            <person name="Ahn B.O."/>
            <person name="Rhee S.Y."/>
            <person name="Sohng J.K."/>
        </authorList>
    </citation>
    <scope>NUCLEOTIDE SEQUENCE</scope>
    <source>
        <tissue evidence="9">Leaf</tissue>
    </source>
</reference>
<keyword evidence="8" id="KW-0472">Membrane</keyword>
<dbReference type="Pfam" id="PF01459">
    <property type="entry name" value="Porin_3"/>
    <property type="match status" value="1"/>
</dbReference>
<evidence type="ECO:0000256" key="1">
    <source>
        <dbReference type="ARBA" id="ARBA00004370"/>
    </source>
</evidence>
<dbReference type="InterPro" id="IPR027246">
    <property type="entry name" value="Porin_Euk/Tom40"/>
</dbReference>
<dbReference type="CDD" id="cd07306">
    <property type="entry name" value="Porin3_VDAC"/>
    <property type="match status" value="1"/>
</dbReference>
<evidence type="ECO:0000313" key="10">
    <source>
        <dbReference type="Proteomes" id="UP000634136"/>
    </source>
</evidence>
<sequence>MSSKGPGLFYDIGKKSRDILTKDYTSDQRLTVTSSSGNVLDLNSTLVKRGRLSSGDVVAKFKYNNSTVDVKVDTESKILTTFTVPDIVPSTKTIASITLPDYNSSKLEIQYLHDHVAFTAAVGLNQSPSIDFSATIGTPSVAFGAETSYTTATGKFAKYNAGVSLAKPNSNASVILAEKGDSLKASYLHHLDKLNGGAVVGEISRRFSTNENTLTVGCSYILNPQTVVKAKLNNHGNLGALLHHEVIPKSFLTISGAFETQALERSPKFGFGLSLRP</sequence>
<dbReference type="Proteomes" id="UP000634136">
    <property type="component" value="Unassembled WGS sequence"/>
</dbReference>